<gene>
    <name evidence="1" type="ORF">AMORRO_LOCUS3117</name>
</gene>
<dbReference type="AlphaFoldDB" id="A0A9N8ZJY3"/>
<evidence type="ECO:0000313" key="1">
    <source>
        <dbReference type="EMBL" id="CAG8498134.1"/>
    </source>
</evidence>
<proteinExistence type="predicted"/>
<evidence type="ECO:0000313" key="2">
    <source>
        <dbReference type="Proteomes" id="UP000789342"/>
    </source>
</evidence>
<reference evidence="1" key="1">
    <citation type="submission" date="2021-06" db="EMBL/GenBank/DDBJ databases">
        <authorList>
            <person name="Kallberg Y."/>
            <person name="Tangrot J."/>
            <person name="Rosling A."/>
        </authorList>
    </citation>
    <scope>NUCLEOTIDE SEQUENCE</scope>
    <source>
        <strain evidence="1">CL551</strain>
    </source>
</reference>
<dbReference type="Proteomes" id="UP000789342">
    <property type="component" value="Unassembled WGS sequence"/>
</dbReference>
<dbReference type="EMBL" id="CAJVPV010001463">
    <property type="protein sequence ID" value="CAG8498134.1"/>
    <property type="molecule type" value="Genomic_DNA"/>
</dbReference>
<organism evidence="1 2">
    <name type="scientific">Acaulospora morrowiae</name>
    <dbReference type="NCBI Taxonomy" id="94023"/>
    <lineage>
        <taxon>Eukaryota</taxon>
        <taxon>Fungi</taxon>
        <taxon>Fungi incertae sedis</taxon>
        <taxon>Mucoromycota</taxon>
        <taxon>Glomeromycotina</taxon>
        <taxon>Glomeromycetes</taxon>
        <taxon>Diversisporales</taxon>
        <taxon>Acaulosporaceae</taxon>
        <taxon>Acaulospora</taxon>
    </lineage>
</organism>
<protein>
    <submittedName>
        <fullName evidence="1">1537_t:CDS:1</fullName>
    </submittedName>
</protein>
<sequence>MSNIQKTPVVKDPPKKTKIIEILDFNKLETQDSNSLSSEEL</sequence>
<comment type="caution">
    <text evidence="1">The sequence shown here is derived from an EMBL/GenBank/DDBJ whole genome shotgun (WGS) entry which is preliminary data.</text>
</comment>
<accession>A0A9N8ZJY3</accession>
<name>A0A9N8ZJY3_9GLOM</name>
<keyword evidence="2" id="KW-1185">Reference proteome</keyword>